<evidence type="ECO:0000313" key="2">
    <source>
        <dbReference type="EMBL" id="PJE69318.1"/>
    </source>
</evidence>
<evidence type="ECO:0000313" key="3">
    <source>
        <dbReference type="Proteomes" id="UP000229500"/>
    </source>
</evidence>
<keyword evidence="1" id="KW-1133">Transmembrane helix</keyword>
<keyword evidence="1" id="KW-0472">Membrane</keyword>
<evidence type="ECO:0008006" key="4">
    <source>
        <dbReference type="Google" id="ProtNLM"/>
    </source>
</evidence>
<dbReference type="Gene3D" id="3.40.50.2000">
    <property type="entry name" value="Glycogen Phosphorylase B"/>
    <property type="match status" value="1"/>
</dbReference>
<dbReference type="Proteomes" id="UP000229500">
    <property type="component" value="Unassembled WGS sequence"/>
</dbReference>
<comment type="caution">
    <text evidence="2">The sequence shown here is derived from an EMBL/GenBank/DDBJ whole genome shotgun (WGS) entry which is preliminary data.</text>
</comment>
<dbReference type="SUPFAM" id="SSF53756">
    <property type="entry name" value="UDP-Glycosyltransferase/glycogen phosphorylase"/>
    <property type="match status" value="1"/>
</dbReference>
<feature type="transmembrane region" description="Helical" evidence="1">
    <location>
        <begin position="53"/>
        <end position="75"/>
    </location>
</feature>
<evidence type="ECO:0000256" key="1">
    <source>
        <dbReference type="SAM" id="Phobius"/>
    </source>
</evidence>
<dbReference type="EMBL" id="PFEL01000017">
    <property type="protein sequence ID" value="PJE69318.1"/>
    <property type="molecule type" value="Genomic_DNA"/>
</dbReference>
<feature type="non-terminal residue" evidence="2">
    <location>
        <position position="111"/>
    </location>
</feature>
<accession>A0A2M8L6B2</accession>
<proteinExistence type="predicted"/>
<dbReference type="AlphaFoldDB" id="A0A2M8L6B2"/>
<keyword evidence="1" id="KW-0812">Transmembrane</keyword>
<gene>
    <name evidence="2" type="ORF">COU96_00415</name>
</gene>
<organism evidence="2 3">
    <name type="scientific">Candidatus Shapirobacteria bacterium CG10_big_fil_rev_8_21_14_0_10_38_14</name>
    <dbReference type="NCBI Taxonomy" id="1974483"/>
    <lineage>
        <taxon>Bacteria</taxon>
        <taxon>Candidatus Shapironibacteriota</taxon>
    </lineage>
</organism>
<sequence length="111" mass="13118">MKILTIFYHYPLYPQGSYFQEFLNKLAESVDKVYLLACHYPKTDFKKHKNIKIFWVPLVKINYIGEVFFMIAVLLKAIFDNELRQADVVNSIGPRGLLAGWYLRKVYQIPL</sequence>
<name>A0A2M8L6B2_9BACT</name>
<reference evidence="3" key="1">
    <citation type="submission" date="2017-09" db="EMBL/GenBank/DDBJ databases">
        <title>Depth-based differentiation of microbial function through sediment-hosted aquifers and enrichment of novel symbionts in the deep terrestrial subsurface.</title>
        <authorList>
            <person name="Probst A.J."/>
            <person name="Ladd B."/>
            <person name="Jarett J.K."/>
            <person name="Geller-Mcgrath D.E."/>
            <person name="Sieber C.M.K."/>
            <person name="Emerson J.B."/>
            <person name="Anantharaman K."/>
            <person name="Thomas B.C."/>
            <person name="Malmstrom R."/>
            <person name="Stieglmeier M."/>
            <person name="Klingl A."/>
            <person name="Woyke T."/>
            <person name="Ryan C.M."/>
            <person name="Banfield J.F."/>
        </authorList>
    </citation>
    <scope>NUCLEOTIDE SEQUENCE [LARGE SCALE GENOMIC DNA]</scope>
</reference>
<protein>
    <recommendedName>
        <fullName evidence="4">Glycosyltransferase subfamily 4-like N-terminal domain-containing protein</fullName>
    </recommendedName>
</protein>